<dbReference type="SUPFAM" id="SSF53187">
    <property type="entry name" value="Zn-dependent exopeptidases"/>
    <property type="match status" value="1"/>
</dbReference>
<accession>A0A381W0M9</accession>
<sequence>MRDLDLDVTIDGIGNVVAVRPGRLEGPPTMTGSHIDTVRTGGRYDGNLGVLAGLEVIETLAENGVETEHPLAVAFFTDEEGSRFPPDMLGSLVYVGGLGLEEALDISGIDGAVVGDELERIGYRGIAPCPGPAPRAFVELHIEQGPVLEAEGTTIGAVTGVQGISWTEFTIEGQSNHAGTTPMHLRHDAGYAAAAIAAHVRFLALSMGDRQVATVGRLGLHPDLVNVVAGSATLTVDLRNTDEDRLVAAEEDLASFVADLASSEGVSISDRTLARFEPVDFDPRVVETVGAVADRLGHTVQSLPSGAGHDAQMLARVCPTGMIFVPSRNGISHNPAEHTDPVELVAGCDVLLQTLLALDRADLNSEATS</sequence>
<dbReference type="NCBIfam" id="TIGR01879">
    <property type="entry name" value="hydantase"/>
    <property type="match status" value="1"/>
</dbReference>
<dbReference type="CDD" id="cd03884">
    <property type="entry name" value="M20_bAS"/>
    <property type="match status" value="1"/>
</dbReference>
<dbReference type="AlphaFoldDB" id="A0A381W0M9"/>
<dbReference type="SUPFAM" id="SSF55031">
    <property type="entry name" value="Bacterial exopeptidase dimerisation domain"/>
    <property type="match status" value="1"/>
</dbReference>
<dbReference type="EMBL" id="UINC01010359">
    <property type="protein sequence ID" value="SVA46109.1"/>
    <property type="molecule type" value="Genomic_DNA"/>
</dbReference>
<reference evidence="2" key="1">
    <citation type="submission" date="2018-05" db="EMBL/GenBank/DDBJ databases">
        <authorList>
            <person name="Lanie J.A."/>
            <person name="Ng W.-L."/>
            <person name="Kazmierczak K.M."/>
            <person name="Andrzejewski T.M."/>
            <person name="Davidsen T.M."/>
            <person name="Wayne K.J."/>
            <person name="Tettelin H."/>
            <person name="Glass J.I."/>
            <person name="Rusch D."/>
            <person name="Podicherti R."/>
            <person name="Tsui H.-C.T."/>
            <person name="Winkler M.E."/>
        </authorList>
    </citation>
    <scope>NUCLEOTIDE SEQUENCE</scope>
</reference>
<dbReference type="Pfam" id="PF01546">
    <property type="entry name" value="Peptidase_M20"/>
    <property type="match status" value="1"/>
</dbReference>
<dbReference type="InterPro" id="IPR002933">
    <property type="entry name" value="Peptidase_M20"/>
</dbReference>
<evidence type="ECO:0008006" key="3">
    <source>
        <dbReference type="Google" id="ProtNLM"/>
    </source>
</evidence>
<dbReference type="GO" id="GO:0016813">
    <property type="term" value="F:hydrolase activity, acting on carbon-nitrogen (but not peptide) bonds, in linear amidines"/>
    <property type="evidence" value="ECO:0007669"/>
    <property type="project" value="InterPro"/>
</dbReference>
<keyword evidence="1" id="KW-0378">Hydrolase</keyword>
<proteinExistence type="predicted"/>
<evidence type="ECO:0000256" key="1">
    <source>
        <dbReference type="ARBA" id="ARBA00022801"/>
    </source>
</evidence>
<evidence type="ECO:0000313" key="2">
    <source>
        <dbReference type="EMBL" id="SVA46109.1"/>
    </source>
</evidence>
<organism evidence="2">
    <name type="scientific">marine metagenome</name>
    <dbReference type="NCBI Taxonomy" id="408172"/>
    <lineage>
        <taxon>unclassified sequences</taxon>
        <taxon>metagenomes</taxon>
        <taxon>ecological metagenomes</taxon>
    </lineage>
</organism>
<dbReference type="PANTHER" id="PTHR32494">
    <property type="entry name" value="ALLANTOATE DEIMINASE-RELATED"/>
    <property type="match status" value="1"/>
</dbReference>
<protein>
    <recommendedName>
        <fullName evidence="3">Peptidase M20 dimerisation domain-containing protein</fullName>
    </recommendedName>
</protein>
<dbReference type="Gene3D" id="3.30.70.360">
    <property type="match status" value="1"/>
</dbReference>
<dbReference type="InterPro" id="IPR010158">
    <property type="entry name" value="Amidase_Cbmase"/>
</dbReference>
<dbReference type="PANTHER" id="PTHR32494:SF5">
    <property type="entry name" value="ALLANTOATE AMIDOHYDROLASE"/>
    <property type="match status" value="1"/>
</dbReference>
<name>A0A381W0M9_9ZZZZ</name>
<dbReference type="Gene3D" id="3.40.630.10">
    <property type="entry name" value="Zn peptidases"/>
    <property type="match status" value="1"/>
</dbReference>
<gene>
    <name evidence="2" type="ORF">METZ01_LOCUS98963</name>
</gene>
<dbReference type="InterPro" id="IPR036264">
    <property type="entry name" value="Bact_exopeptidase_dim_dom"/>
</dbReference>